<evidence type="ECO:0000259" key="6">
    <source>
        <dbReference type="Pfam" id="PF01967"/>
    </source>
</evidence>
<dbReference type="InterPro" id="IPR023045">
    <property type="entry name" value="MoaC"/>
</dbReference>
<evidence type="ECO:0000256" key="1">
    <source>
        <dbReference type="ARBA" id="ARBA00001637"/>
    </source>
</evidence>
<dbReference type="CDD" id="cd01420">
    <property type="entry name" value="MoaC_PE"/>
    <property type="match status" value="1"/>
</dbReference>
<dbReference type="EC" id="4.6.1.17" evidence="3"/>
<dbReference type="GO" id="GO:0061798">
    <property type="term" value="F:GTP 3',8'-cyclase activity"/>
    <property type="evidence" value="ECO:0007669"/>
    <property type="project" value="TreeGrafter"/>
</dbReference>
<organism evidence="7">
    <name type="scientific">Cacopsylla melanoneura</name>
    <dbReference type="NCBI Taxonomy" id="428564"/>
    <lineage>
        <taxon>Eukaryota</taxon>
        <taxon>Metazoa</taxon>
        <taxon>Ecdysozoa</taxon>
        <taxon>Arthropoda</taxon>
        <taxon>Hexapoda</taxon>
        <taxon>Insecta</taxon>
        <taxon>Pterygota</taxon>
        <taxon>Neoptera</taxon>
        <taxon>Paraneoptera</taxon>
        <taxon>Hemiptera</taxon>
        <taxon>Sternorrhyncha</taxon>
        <taxon>Psylloidea</taxon>
        <taxon>Psyllidae</taxon>
        <taxon>Psyllinae</taxon>
        <taxon>Cacopsylla</taxon>
    </lineage>
</organism>
<comment type="catalytic activity">
    <reaction evidence="1">
        <text>(8S)-3',8-cyclo-7,8-dihydroguanosine 5'-triphosphate = cyclic pyranopterin phosphate + diphosphate</text>
        <dbReference type="Rhea" id="RHEA:49580"/>
        <dbReference type="ChEBI" id="CHEBI:33019"/>
        <dbReference type="ChEBI" id="CHEBI:59648"/>
        <dbReference type="ChEBI" id="CHEBI:131766"/>
        <dbReference type="EC" id="4.6.1.17"/>
    </reaction>
</comment>
<dbReference type="PANTHER" id="PTHR22960:SF0">
    <property type="entry name" value="MOLYBDENUM COFACTOR BIOSYNTHESIS PROTEIN 1"/>
    <property type="match status" value="1"/>
</dbReference>
<dbReference type="UniPathway" id="UPA00344"/>
<evidence type="ECO:0000256" key="5">
    <source>
        <dbReference type="ARBA" id="ARBA00023239"/>
    </source>
</evidence>
<dbReference type="GO" id="GO:0006777">
    <property type="term" value="P:Mo-molybdopterin cofactor biosynthetic process"/>
    <property type="evidence" value="ECO:0007669"/>
    <property type="project" value="UniProtKB-KW"/>
</dbReference>
<dbReference type="SUPFAM" id="SSF55040">
    <property type="entry name" value="Molybdenum cofactor biosynthesis protein C, MoaC"/>
    <property type="match status" value="1"/>
</dbReference>
<evidence type="ECO:0000256" key="4">
    <source>
        <dbReference type="ARBA" id="ARBA00023150"/>
    </source>
</evidence>
<dbReference type="Gene3D" id="3.30.70.640">
    <property type="entry name" value="Molybdopterin cofactor biosynthesis C (MoaC) domain"/>
    <property type="match status" value="1"/>
</dbReference>
<dbReference type="Pfam" id="PF01967">
    <property type="entry name" value="MoaC"/>
    <property type="match status" value="1"/>
</dbReference>
<dbReference type="PANTHER" id="PTHR22960">
    <property type="entry name" value="MOLYBDOPTERIN COFACTOR SYNTHESIS PROTEIN A"/>
    <property type="match status" value="1"/>
</dbReference>
<accession>A0A8D8XH91</accession>
<dbReference type="HAMAP" id="MF_01224_B">
    <property type="entry name" value="MoaC_B"/>
    <property type="match status" value="1"/>
</dbReference>
<dbReference type="NCBIfam" id="TIGR00581">
    <property type="entry name" value="moaC"/>
    <property type="match status" value="1"/>
</dbReference>
<keyword evidence="4" id="KW-0501">Molybdenum cofactor biosynthesis</keyword>
<dbReference type="EMBL" id="HBUF01318835">
    <property type="protein sequence ID" value="CAG6694550.1"/>
    <property type="molecule type" value="Transcribed_RNA"/>
</dbReference>
<keyword evidence="5" id="KW-0456">Lyase</keyword>
<dbReference type="GO" id="GO:0061799">
    <property type="term" value="F:cyclic pyranopterin monophosphate synthase activity"/>
    <property type="evidence" value="ECO:0007669"/>
    <property type="project" value="UniProtKB-EC"/>
</dbReference>
<dbReference type="InterPro" id="IPR050105">
    <property type="entry name" value="MoCo_biosynth_MoaA/MoaC"/>
</dbReference>
<dbReference type="AlphaFoldDB" id="A0A8D8XH91"/>
<reference evidence="7" key="1">
    <citation type="submission" date="2021-05" db="EMBL/GenBank/DDBJ databases">
        <authorList>
            <person name="Alioto T."/>
            <person name="Alioto T."/>
            <person name="Gomez Garrido J."/>
        </authorList>
    </citation>
    <scope>NUCLEOTIDE SEQUENCE</scope>
</reference>
<sequence>MSHASTTVNSFVISEINSNRSRTPDSIESISTPFLAQSVQKLESPFERISLKHQSLEHSFQRTYPKSLSLQGLFERISLKTQTFQRAYSKLTHVSDSGSVNMVDVGPKAISKRTAKAEATVLITPEISRLIRENLVKKGDVLTIAQIAGIMGAKKTHELIPLCHSIALSKVDVQVRLCDVTDRVFVKSSTVTYDRTGVEMEALVGAMVAAATVYDMCKAVSKGIEITGVRLLEKTGGTRGDYVREKE</sequence>
<evidence type="ECO:0000313" key="7">
    <source>
        <dbReference type="EMBL" id="CAG6694550.1"/>
    </source>
</evidence>
<evidence type="ECO:0000256" key="3">
    <source>
        <dbReference type="ARBA" id="ARBA00012575"/>
    </source>
</evidence>
<proteinExistence type="inferred from homology"/>
<dbReference type="NCBIfam" id="NF006870">
    <property type="entry name" value="PRK09364.1"/>
    <property type="match status" value="1"/>
</dbReference>
<protein>
    <recommendedName>
        <fullName evidence="3">cyclic pyranopterin monophosphate synthase</fullName>
        <ecNumber evidence="3">4.6.1.17</ecNumber>
    </recommendedName>
</protein>
<evidence type="ECO:0000256" key="2">
    <source>
        <dbReference type="ARBA" id="ARBA00005046"/>
    </source>
</evidence>
<name>A0A8D8XH91_9HEMI</name>
<dbReference type="InterPro" id="IPR047594">
    <property type="entry name" value="MoaC_bact/euk"/>
</dbReference>
<comment type="pathway">
    <text evidence="2">Cofactor biosynthesis; molybdopterin biosynthesis.</text>
</comment>
<dbReference type="InterPro" id="IPR002820">
    <property type="entry name" value="Mopterin_CF_biosynth-C_dom"/>
</dbReference>
<feature type="domain" description="Molybdopterin cofactor biosynthesis C (MoaC)" evidence="6">
    <location>
        <begin position="102"/>
        <end position="237"/>
    </location>
</feature>
<dbReference type="InterPro" id="IPR036522">
    <property type="entry name" value="MoaC_sf"/>
</dbReference>